<organism evidence="1 2">
    <name type="scientific">Phycomyces blakesleeanus (strain ATCC 8743b / DSM 1359 / FGSC 10004 / NBRC 33097 / NRRL 1555)</name>
    <dbReference type="NCBI Taxonomy" id="763407"/>
    <lineage>
        <taxon>Eukaryota</taxon>
        <taxon>Fungi</taxon>
        <taxon>Fungi incertae sedis</taxon>
        <taxon>Mucoromycota</taxon>
        <taxon>Mucoromycotina</taxon>
        <taxon>Mucoromycetes</taxon>
        <taxon>Mucorales</taxon>
        <taxon>Phycomycetaceae</taxon>
        <taxon>Phycomyces</taxon>
    </lineage>
</organism>
<accession>A0A162U3U3</accession>
<dbReference type="Gene3D" id="2.60.40.640">
    <property type="match status" value="1"/>
</dbReference>
<dbReference type="RefSeq" id="XP_018291262.1">
    <property type="nucleotide sequence ID" value="XM_018435893.1"/>
</dbReference>
<dbReference type="InterPro" id="IPR014752">
    <property type="entry name" value="Arrestin-like_C"/>
</dbReference>
<name>A0A162U3U3_PHYB8</name>
<dbReference type="Proteomes" id="UP000077315">
    <property type="component" value="Unassembled WGS sequence"/>
</dbReference>
<dbReference type="InParanoid" id="A0A162U3U3"/>
<evidence type="ECO:0008006" key="3">
    <source>
        <dbReference type="Google" id="ProtNLM"/>
    </source>
</evidence>
<dbReference type="EMBL" id="KV440981">
    <property type="protein sequence ID" value="OAD73222.1"/>
    <property type="molecule type" value="Genomic_DNA"/>
</dbReference>
<gene>
    <name evidence="1" type="ORF">PHYBLDRAFT_168573</name>
</gene>
<evidence type="ECO:0000313" key="1">
    <source>
        <dbReference type="EMBL" id="OAD73222.1"/>
    </source>
</evidence>
<keyword evidence="2" id="KW-1185">Reference proteome</keyword>
<evidence type="ECO:0000313" key="2">
    <source>
        <dbReference type="Proteomes" id="UP000077315"/>
    </source>
</evidence>
<sequence length="399" mass="45320">MARLISVSKAIAFSRPSFKYQEVYRKPKVGLTLHSAPRITSRGEQYYQPGDTVNGALDVLVLTGRYCTGFKVKLSIKEKIDLSKLGIPNCTKEKCLLSHTLSLYHGPNDKELNKGPFLFMEPKPGKLSLSFSFVLPNVNYPPSFSIGVISCSMVIEGWFEEFDEPKIYGPPIELNFLPATQMMLSDRTPTVTDLVLPDRSTLKMAFLKVYDHTKLPHSIIVRLADTTDGFYNYLTQQKHEFHISLKRVALIKWRKKAYRIETVVCKQNCSLSRVLHDGPSWEEVKAVEVSLDIPPNRGMMALNYSKLYTIKYELCLKISVPFGYFFVFERDLISIPVEFGTLKAEPSDQTGLLSYADKRVTLGNQIMEPDEIKQMCLFAESSKKGEPENLLGLQYSVLR</sequence>
<protein>
    <recommendedName>
        <fullName evidence="3">Arrestin-like N-terminal domain-containing protein</fullName>
    </recommendedName>
</protein>
<dbReference type="GeneID" id="28996799"/>
<dbReference type="VEuPathDB" id="FungiDB:PHYBLDRAFT_168573"/>
<proteinExistence type="predicted"/>
<reference evidence="2" key="1">
    <citation type="submission" date="2015-06" db="EMBL/GenBank/DDBJ databases">
        <title>Expansion of signal transduction pathways in fungi by whole-genome duplication.</title>
        <authorList>
            <consortium name="DOE Joint Genome Institute"/>
            <person name="Corrochano L.M."/>
            <person name="Kuo A."/>
            <person name="Marcet-Houben M."/>
            <person name="Polaino S."/>
            <person name="Salamov A."/>
            <person name="Villalobos J.M."/>
            <person name="Alvarez M.I."/>
            <person name="Avalos J."/>
            <person name="Benito E.P."/>
            <person name="Benoit I."/>
            <person name="Burger G."/>
            <person name="Camino L.P."/>
            <person name="Canovas D."/>
            <person name="Cerda-Olmedo E."/>
            <person name="Cheng J.-F."/>
            <person name="Dominguez A."/>
            <person name="Elias M."/>
            <person name="Eslava A.P."/>
            <person name="Glaser F."/>
            <person name="Grimwood J."/>
            <person name="Gutierrez G."/>
            <person name="Heitman J."/>
            <person name="Henrissat B."/>
            <person name="Iturriaga E.A."/>
            <person name="Lang B.F."/>
            <person name="Lavin J.L."/>
            <person name="Lee S."/>
            <person name="Li W."/>
            <person name="Lindquist E."/>
            <person name="Lopez-Garcia S."/>
            <person name="Luque E.M."/>
            <person name="Marcos A.T."/>
            <person name="Martin J."/>
            <person name="McCluskey K."/>
            <person name="Medina H.R."/>
            <person name="Miralles-Duran A."/>
            <person name="Miyazaki A."/>
            <person name="Munoz-Torres E."/>
            <person name="Oguiza J.A."/>
            <person name="Ohm R."/>
            <person name="Olmedo M."/>
            <person name="Orejas M."/>
            <person name="Ortiz-Castellanos L."/>
            <person name="Pisabarro A.G."/>
            <person name="Rodriguez-Romero J."/>
            <person name="Ruiz-Herrera J."/>
            <person name="Ruiz-Vazquez R."/>
            <person name="Sanz C."/>
            <person name="Schackwitz W."/>
            <person name="Schmutz J."/>
            <person name="Shahriari M."/>
            <person name="Shelest E."/>
            <person name="Silva-Franco F."/>
            <person name="Soanes D."/>
            <person name="Syed K."/>
            <person name="Tagua V.G."/>
            <person name="Talbot N.J."/>
            <person name="Thon M."/>
            <person name="De vries R.P."/>
            <person name="Wiebenga A."/>
            <person name="Yadav J.S."/>
            <person name="Braun E.L."/>
            <person name="Baker S."/>
            <person name="Garre V."/>
            <person name="Horwitz B."/>
            <person name="Torres-Martinez S."/>
            <person name="Idnurm A."/>
            <person name="Herrera-Estrella A."/>
            <person name="Gabaldon T."/>
            <person name="Grigoriev I.V."/>
        </authorList>
    </citation>
    <scope>NUCLEOTIDE SEQUENCE [LARGE SCALE GENOMIC DNA]</scope>
    <source>
        <strain evidence="2">NRRL 1555(-)</strain>
    </source>
</reference>
<dbReference type="AlphaFoldDB" id="A0A162U3U3"/>